<evidence type="ECO:0000313" key="8">
    <source>
        <dbReference type="EMBL" id="SEN71334.1"/>
    </source>
</evidence>
<accession>A0A1H8IRZ2</accession>
<keyword evidence="4 7" id="KW-0812">Transmembrane</keyword>
<dbReference type="GO" id="GO:0005886">
    <property type="term" value="C:plasma membrane"/>
    <property type="evidence" value="ECO:0007669"/>
    <property type="project" value="UniProtKB-SubCell"/>
</dbReference>
<name>A0A1H8IRZ2_9RHOB</name>
<evidence type="ECO:0000256" key="7">
    <source>
        <dbReference type="SAM" id="Phobius"/>
    </source>
</evidence>
<dbReference type="EMBL" id="FOCI01000028">
    <property type="protein sequence ID" value="SEN71334.1"/>
    <property type="molecule type" value="Genomic_DNA"/>
</dbReference>
<keyword evidence="3" id="KW-1003">Cell membrane</keyword>
<evidence type="ECO:0000256" key="3">
    <source>
        <dbReference type="ARBA" id="ARBA00022475"/>
    </source>
</evidence>
<evidence type="ECO:0000313" key="9">
    <source>
        <dbReference type="Proteomes" id="UP000199585"/>
    </source>
</evidence>
<evidence type="ECO:0000256" key="2">
    <source>
        <dbReference type="ARBA" id="ARBA00005779"/>
    </source>
</evidence>
<dbReference type="STRING" id="245187.SAMN04488003_12813"/>
<proteinExistence type="inferred from homology"/>
<dbReference type="InterPro" id="IPR007140">
    <property type="entry name" value="DUF350"/>
</dbReference>
<dbReference type="Proteomes" id="UP000199585">
    <property type="component" value="Unassembled WGS sequence"/>
</dbReference>
<dbReference type="PANTHER" id="PTHR40043">
    <property type="entry name" value="UPF0719 INNER MEMBRANE PROTEIN YJFL"/>
    <property type="match status" value="1"/>
</dbReference>
<feature type="transmembrane region" description="Helical" evidence="7">
    <location>
        <begin position="114"/>
        <end position="133"/>
    </location>
</feature>
<feature type="transmembrane region" description="Helical" evidence="7">
    <location>
        <begin position="80"/>
        <end position="102"/>
    </location>
</feature>
<reference evidence="8 9" key="1">
    <citation type="submission" date="2016-10" db="EMBL/GenBank/DDBJ databases">
        <authorList>
            <person name="de Groot N.N."/>
        </authorList>
    </citation>
    <scope>NUCLEOTIDE SEQUENCE [LARGE SCALE GENOMIC DNA]</scope>
    <source>
        <strain evidence="8 9">DSM 16213</strain>
    </source>
</reference>
<gene>
    <name evidence="8" type="ORF">SAMN04488003_12813</name>
</gene>
<comment type="similarity">
    <text evidence="2">Belongs to the UPF0719 family.</text>
</comment>
<dbReference type="PANTHER" id="PTHR40043:SF1">
    <property type="entry name" value="UPF0719 INNER MEMBRANE PROTEIN YJFL"/>
    <property type="match status" value="1"/>
</dbReference>
<evidence type="ECO:0000256" key="6">
    <source>
        <dbReference type="ARBA" id="ARBA00023136"/>
    </source>
</evidence>
<dbReference type="OrthoDB" id="5395971at2"/>
<organism evidence="8 9">
    <name type="scientific">Loktanella fryxellensis</name>
    <dbReference type="NCBI Taxonomy" id="245187"/>
    <lineage>
        <taxon>Bacteria</taxon>
        <taxon>Pseudomonadati</taxon>
        <taxon>Pseudomonadota</taxon>
        <taxon>Alphaproteobacteria</taxon>
        <taxon>Rhodobacterales</taxon>
        <taxon>Roseobacteraceae</taxon>
        <taxon>Loktanella</taxon>
    </lineage>
</organism>
<dbReference type="AlphaFoldDB" id="A0A1H8IRZ2"/>
<evidence type="ECO:0000256" key="4">
    <source>
        <dbReference type="ARBA" id="ARBA00022692"/>
    </source>
</evidence>
<evidence type="ECO:0000256" key="1">
    <source>
        <dbReference type="ARBA" id="ARBA00004651"/>
    </source>
</evidence>
<comment type="subcellular location">
    <subcellularLocation>
        <location evidence="1">Cell membrane</location>
        <topology evidence="1">Multi-pass membrane protein</topology>
    </subcellularLocation>
</comment>
<evidence type="ECO:0000256" key="5">
    <source>
        <dbReference type="ARBA" id="ARBA00022989"/>
    </source>
</evidence>
<keyword evidence="6 7" id="KW-0472">Membrane</keyword>
<sequence length="137" mass="14513">MDNALLASLSGLPSFLLYMGIAIGLFLAFMKIYAMVTPHDEHALIRANNAAASISYGGAMIGFVLPIASAIQNSVSVVDVLVWGVVAGIMQILCFLVFRVFHRDIVTRIEQGQIAAAMHLAAASLSVGLLNAASMTY</sequence>
<feature type="transmembrane region" description="Helical" evidence="7">
    <location>
        <begin position="15"/>
        <end position="36"/>
    </location>
</feature>
<feature type="transmembrane region" description="Helical" evidence="7">
    <location>
        <begin position="48"/>
        <end position="68"/>
    </location>
</feature>
<protein>
    <submittedName>
        <fullName evidence="8">Putative membrane protein</fullName>
    </submittedName>
</protein>
<keyword evidence="9" id="KW-1185">Reference proteome</keyword>
<dbReference type="Pfam" id="PF03994">
    <property type="entry name" value="DUF350"/>
    <property type="match status" value="1"/>
</dbReference>
<keyword evidence="5 7" id="KW-1133">Transmembrane helix</keyword>